<gene>
    <name evidence="2" type="ORF">LOAG_13699</name>
</gene>
<organism evidence="2">
    <name type="scientific">Loa loa</name>
    <name type="common">Eye worm</name>
    <name type="synonym">Filaria loa</name>
    <dbReference type="NCBI Taxonomy" id="7209"/>
    <lineage>
        <taxon>Eukaryota</taxon>
        <taxon>Metazoa</taxon>
        <taxon>Ecdysozoa</taxon>
        <taxon>Nematoda</taxon>
        <taxon>Chromadorea</taxon>
        <taxon>Rhabditida</taxon>
        <taxon>Spirurina</taxon>
        <taxon>Spiruromorpha</taxon>
        <taxon>Filarioidea</taxon>
        <taxon>Onchocercidae</taxon>
        <taxon>Loa</taxon>
    </lineage>
</organism>
<feature type="signal peptide" evidence="1">
    <location>
        <begin position="1"/>
        <end position="29"/>
    </location>
</feature>
<name>A0A1S0TJ40_LOALO</name>
<dbReference type="OrthoDB" id="5859355at2759"/>
<dbReference type="RefSeq" id="XP_003149253.1">
    <property type="nucleotide sequence ID" value="XM_003149205.1"/>
</dbReference>
<evidence type="ECO:0000256" key="1">
    <source>
        <dbReference type="SAM" id="SignalP"/>
    </source>
</evidence>
<evidence type="ECO:0008006" key="3">
    <source>
        <dbReference type="Google" id="ProtNLM"/>
    </source>
</evidence>
<accession>A0A1S0TJ40</accession>
<feature type="chain" id="PRO_5010276351" description="Pigment dispersing factor" evidence="1">
    <location>
        <begin position="30"/>
        <end position="115"/>
    </location>
</feature>
<dbReference type="GeneID" id="9951171"/>
<dbReference type="AlphaFoldDB" id="A0A1S0TJ40"/>
<dbReference type="EMBL" id="JH712165">
    <property type="protein sequence ID" value="EFO14816.1"/>
    <property type="molecule type" value="Genomic_DNA"/>
</dbReference>
<dbReference type="CTD" id="9951171"/>
<dbReference type="InParanoid" id="A0A1S0TJ40"/>
<sequence>MRHLRMNKFMWHYQQLLFLFLLAITICYAIPMSYKYDPFVMDVKRDSGLMLSNVMMMNDDISIRNITALARSKPDGKELGQGSLSRRRRALHDLERWNYMQNTKRNIRSALLELI</sequence>
<evidence type="ECO:0000313" key="2">
    <source>
        <dbReference type="EMBL" id="EFO14816.1"/>
    </source>
</evidence>
<dbReference type="KEGG" id="loa:LOAG_13699"/>
<proteinExistence type="predicted"/>
<reference evidence="2" key="1">
    <citation type="submission" date="2012-04" db="EMBL/GenBank/DDBJ databases">
        <title>The Genome Sequence of Loa loa.</title>
        <authorList>
            <consortium name="The Broad Institute Genome Sequencing Platform"/>
            <consortium name="Broad Institute Genome Sequencing Center for Infectious Disease"/>
            <person name="Nutman T.B."/>
            <person name="Fink D.L."/>
            <person name="Russ C."/>
            <person name="Young S."/>
            <person name="Zeng Q."/>
            <person name="Gargeya S."/>
            <person name="Alvarado L."/>
            <person name="Berlin A."/>
            <person name="Chapman S.B."/>
            <person name="Chen Z."/>
            <person name="Freedman E."/>
            <person name="Gellesch M."/>
            <person name="Goldberg J."/>
            <person name="Griggs A."/>
            <person name="Gujja S."/>
            <person name="Heilman E.R."/>
            <person name="Heiman D."/>
            <person name="Howarth C."/>
            <person name="Mehta T."/>
            <person name="Neiman D."/>
            <person name="Pearson M."/>
            <person name="Roberts A."/>
            <person name="Saif S."/>
            <person name="Shea T."/>
            <person name="Shenoy N."/>
            <person name="Sisk P."/>
            <person name="Stolte C."/>
            <person name="Sykes S."/>
            <person name="White J."/>
            <person name="Yandava C."/>
            <person name="Haas B."/>
            <person name="Henn M.R."/>
            <person name="Nusbaum C."/>
            <person name="Birren B."/>
        </authorList>
    </citation>
    <scope>NUCLEOTIDE SEQUENCE [LARGE SCALE GENOMIC DNA]</scope>
</reference>
<protein>
    <recommendedName>
        <fullName evidence="3">Pigment dispersing factor</fullName>
    </recommendedName>
</protein>
<keyword evidence="1" id="KW-0732">Signal</keyword>